<dbReference type="Gene3D" id="1.10.760.10">
    <property type="entry name" value="Cytochrome c-like domain"/>
    <property type="match status" value="1"/>
</dbReference>
<feature type="signal peptide" evidence="7">
    <location>
        <begin position="1"/>
        <end position="20"/>
    </location>
</feature>
<accession>A0ABQ6LV29</accession>
<name>A0ABQ6LV29_9GAMM</name>
<dbReference type="InterPro" id="IPR036909">
    <property type="entry name" value="Cyt_c-like_dom_sf"/>
</dbReference>
<dbReference type="InterPro" id="IPR009056">
    <property type="entry name" value="Cyt_c-like_dom"/>
</dbReference>
<sequence>MKNMLSLLLAAGLVMGTAFAGADDEKIKNRIAPVGSVCMAGDECAAAAPAQAATGGEARSGEDVYKASCFSCHGTGAAGAPRFGDAAAWTDRIGKGMDTLYSNAINGINAMPAKGLCMTCSDDEIKAAVDYMVEGSK</sequence>
<dbReference type="PANTHER" id="PTHR40942">
    <property type="match status" value="1"/>
</dbReference>
<keyword evidence="3 6" id="KW-0479">Metal-binding</keyword>
<keyword evidence="1" id="KW-0813">Transport</keyword>
<organism evidence="9 10">
    <name type="scientific">Biformimicrobium ophioploci</name>
    <dbReference type="NCBI Taxonomy" id="3036711"/>
    <lineage>
        <taxon>Bacteria</taxon>
        <taxon>Pseudomonadati</taxon>
        <taxon>Pseudomonadota</taxon>
        <taxon>Gammaproteobacteria</taxon>
        <taxon>Cellvibrionales</taxon>
        <taxon>Microbulbiferaceae</taxon>
        <taxon>Biformimicrobium</taxon>
    </lineage>
</organism>
<evidence type="ECO:0000256" key="7">
    <source>
        <dbReference type="SAM" id="SignalP"/>
    </source>
</evidence>
<dbReference type="Pfam" id="PF13442">
    <property type="entry name" value="Cytochrome_CBB3"/>
    <property type="match status" value="1"/>
</dbReference>
<dbReference type="SUPFAM" id="SSF46626">
    <property type="entry name" value="Cytochrome c"/>
    <property type="match status" value="1"/>
</dbReference>
<dbReference type="PROSITE" id="PS51007">
    <property type="entry name" value="CYTC"/>
    <property type="match status" value="1"/>
</dbReference>
<dbReference type="RefSeq" id="WP_285762478.1">
    <property type="nucleotide sequence ID" value="NZ_BSYJ01000001.1"/>
</dbReference>
<keyword evidence="4" id="KW-0249">Electron transport</keyword>
<keyword evidence="5 6" id="KW-0408">Iron</keyword>
<dbReference type="PANTHER" id="PTHR40942:SF4">
    <property type="entry name" value="CYTOCHROME C5"/>
    <property type="match status" value="1"/>
</dbReference>
<evidence type="ECO:0000256" key="2">
    <source>
        <dbReference type="ARBA" id="ARBA00022617"/>
    </source>
</evidence>
<dbReference type="InterPro" id="IPR002323">
    <property type="entry name" value="Cyt_CIE"/>
</dbReference>
<evidence type="ECO:0000256" key="6">
    <source>
        <dbReference type="PROSITE-ProRule" id="PRU00433"/>
    </source>
</evidence>
<dbReference type="PRINTS" id="PR00607">
    <property type="entry name" value="CYTCHROMECIE"/>
</dbReference>
<dbReference type="EMBL" id="BSYJ01000001">
    <property type="protein sequence ID" value="GMG85959.1"/>
    <property type="molecule type" value="Genomic_DNA"/>
</dbReference>
<evidence type="ECO:0000313" key="10">
    <source>
        <dbReference type="Proteomes" id="UP001224392"/>
    </source>
</evidence>
<reference evidence="9 10" key="1">
    <citation type="submission" date="2023-04" db="EMBL/GenBank/DDBJ databases">
        <title>Marinobulbifer ophiurae gen. nov., sp. Nov., isolate from tissue of brittle star Ophioplocus japonicus.</title>
        <authorList>
            <person name="Kawano K."/>
            <person name="Sawayama S."/>
            <person name="Nakagawa S."/>
        </authorList>
    </citation>
    <scope>NUCLEOTIDE SEQUENCE [LARGE SCALE GENOMIC DNA]</scope>
    <source>
        <strain evidence="9 10">NKW57</strain>
    </source>
</reference>
<keyword evidence="2 6" id="KW-0349">Heme</keyword>
<proteinExistence type="predicted"/>
<comment type="caution">
    <text evidence="9">The sequence shown here is derived from an EMBL/GenBank/DDBJ whole genome shotgun (WGS) entry which is preliminary data.</text>
</comment>
<keyword evidence="7" id="KW-0732">Signal</keyword>
<evidence type="ECO:0000256" key="3">
    <source>
        <dbReference type="ARBA" id="ARBA00022723"/>
    </source>
</evidence>
<gene>
    <name evidence="9" type="ORF">MNKW57_02800</name>
</gene>
<evidence type="ECO:0000256" key="1">
    <source>
        <dbReference type="ARBA" id="ARBA00022448"/>
    </source>
</evidence>
<keyword evidence="10" id="KW-1185">Reference proteome</keyword>
<evidence type="ECO:0000256" key="4">
    <source>
        <dbReference type="ARBA" id="ARBA00022982"/>
    </source>
</evidence>
<evidence type="ECO:0000313" key="9">
    <source>
        <dbReference type="EMBL" id="GMG85959.1"/>
    </source>
</evidence>
<feature type="chain" id="PRO_5045827934" evidence="7">
    <location>
        <begin position="21"/>
        <end position="137"/>
    </location>
</feature>
<feature type="domain" description="Cytochrome c" evidence="8">
    <location>
        <begin position="56"/>
        <end position="136"/>
    </location>
</feature>
<dbReference type="Proteomes" id="UP001224392">
    <property type="component" value="Unassembled WGS sequence"/>
</dbReference>
<protein>
    <submittedName>
        <fullName evidence="9">Cytochrome c5 family protein</fullName>
    </submittedName>
</protein>
<evidence type="ECO:0000256" key="5">
    <source>
        <dbReference type="ARBA" id="ARBA00023004"/>
    </source>
</evidence>
<evidence type="ECO:0000259" key="8">
    <source>
        <dbReference type="PROSITE" id="PS51007"/>
    </source>
</evidence>